<dbReference type="InterPro" id="IPR008030">
    <property type="entry name" value="NmrA-like"/>
</dbReference>
<dbReference type="PANTHER" id="PTHR48079">
    <property type="entry name" value="PROTEIN YEEZ"/>
    <property type="match status" value="1"/>
</dbReference>
<comment type="caution">
    <text evidence="2">The sequence shown here is derived from an EMBL/GenBank/DDBJ whole genome shotgun (WGS) entry which is preliminary data.</text>
</comment>
<organism evidence="2 3">
    <name type="scientific">Marasmius tenuissimus</name>
    <dbReference type="NCBI Taxonomy" id="585030"/>
    <lineage>
        <taxon>Eukaryota</taxon>
        <taxon>Fungi</taxon>
        <taxon>Dikarya</taxon>
        <taxon>Basidiomycota</taxon>
        <taxon>Agaricomycotina</taxon>
        <taxon>Agaricomycetes</taxon>
        <taxon>Agaricomycetidae</taxon>
        <taxon>Agaricales</taxon>
        <taxon>Marasmiineae</taxon>
        <taxon>Marasmiaceae</taxon>
        <taxon>Marasmius</taxon>
    </lineage>
</organism>
<dbReference type="PANTHER" id="PTHR48079:SF6">
    <property type="entry name" value="NAD(P)-BINDING DOMAIN-CONTAINING PROTEIN-RELATED"/>
    <property type="match status" value="1"/>
</dbReference>
<dbReference type="Pfam" id="PF05368">
    <property type="entry name" value="NmrA"/>
    <property type="match status" value="1"/>
</dbReference>
<dbReference type="EMBL" id="JBBXMP010000124">
    <property type="protein sequence ID" value="KAL0061739.1"/>
    <property type="molecule type" value="Genomic_DNA"/>
</dbReference>
<reference evidence="2 3" key="1">
    <citation type="submission" date="2024-05" db="EMBL/GenBank/DDBJ databases">
        <title>A draft genome resource for the thread blight pathogen Marasmius tenuissimus strain MS-2.</title>
        <authorList>
            <person name="Yulfo-Soto G.E."/>
            <person name="Baruah I.K."/>
            <person name="Amoako-Attah I."/>
            <person name="Bukari Y."/>
            <person name="Meinhardt L.W."/>
            <person name="Bailey B.A."/>
            <person name="Cohen S.P."/>
        </authorList>
    </citation>
    <scope>NUCLEOTIDE SEQUENCE [LARGE SCALE GENOMIC DNA]</scope>
    <source>
        <strain evidence="2 3">MS-2</strain>
    </source>
</reference>
<dbReference type="Proteomes" id="UP001437256">
    <property type="component" value="Unassembled WGS sequence"/>
</dbReference>
<evidence type="ECO:0000259" key="1">
    <source>
        <dbReference type="Pfam" id="PF05368"/>
    </source>
</evidence>
<sequence length="333" mass="36336">MSSQSQYHKLVVLITGATGYIGGSVLSRLLSLPNAHSKYEFRAIVRNADKAKILEEKFGVKAIVGSHSDQGLMEKEASEADVVLAMADCDDVDAAGGINKGLKKKFEATGKRPILVHTTGAAVLNDTAVGEFTSEEIYDDENVQQLETISPDALHRLVDLKVLEADEAVDAGVANSRTIIFKMLVPPAVKRGYGIIVGKGENVWLNVHIDEAAEFYVLMFTSVLDDSKNVPHGREGYLFLGAEEHKAVQYYNEVSKVLFELGKVKSPDPRPLGEDEAVKHFGPWGAVARVALGGNARFVGNRARKLGWVPVKGTQEFIASLRKEVGYWLETLD</sequence>
<dbReference type="InterPro" id="IPR036291">
    <property type="entry name" value="NAD(P)-bd_dom_sf"/>
</dbReference>
<name>A0ABR2ZLA0_9AGAR</name>
<dbReference type="SUPFAM" id="SSF51735">
    <property type="entry name" value="NAD(P)-binding Rossmann-fold domains"/>
    <property type="match status" value="1"/>
</dbReference>
<protein>
    <recommendedName>
        <fullName evidence="1">NmrA-like domain-containing protein</fullName>
    </recommendedName>
</protein>
<dbReference type="InterPro" id="IPR051783">
    <property type="entry name" value="NAD(P)-dependent_oxidoreduct"/>
</dbReference>
<feature type="domain" description="NmrA-like" evidence="1">
    <location>
        <begin position="11"/>
        <end position="88"/>
    </location>
</feature>
<proteinExistence type="predicted"/>
<evidence type="ECO:0000313" key="2">
    <source>
        <dbReference type="EMBL" id="KAL0061739.1"/>
    </source>
</evidence>
<accession>A0ABR2ZLA0</accession>
<keyword evidence="3" id="KW-1185">Reference proteome</keyword>
<evidence type="ECO:0000313" key="3">
    <source>
        <dbReference type="Proteomes" id="UP001437256"/>
    </source>
</evidence>
<gene>
    <name evidence="2" type="ORF">AAF712_011412</name>
</gene>
<dbReference type="Gene3D" id="3.40.50.720">
    <property type="entry name" value="NAD(P)-binding Rossmann-like Domain"/>
    <property type="match status" value="1"/>
</dbReference>